<evidence type="ECO:0000313" key="1">
    <source>
        <dbReference type="EMBL" id="KAH6930644.1"/>
    </source>
</evidence>
<dbReference type="EMBL" id="CM023485">
    <property type="protein sequence ID" value="KAH6930644.1"/>
    <property type="molecule type" value="Genomic_DNA"/>
</dbReference>
<reference evidence="1" key="1">
    <citation type="submission" date="2020-05" db="EMBL/GenBank/DDBJ databases">
        <title>Large-scale comparative analyses of tick genomes elucidate their genetic diversity and vector capacities.</title>
        <authorList>
            <person name="Jia N."/>
            <person name="Wang J."/>
            <person name="Shi W."/>
            <person name="Du L."/>
            <person name="Sun Y."/>
            <person name="Zhan W."/>
            <person name="Jiang J."/>
            <person name="Wang Q."/>
            <person name="Zhang B."/>
            <person name="Ji P."/>
            <person name="Sakyi L.B."/>
            <person name="Cui X."/>
            <person name="Yuan T."/>
            <person name="Jiang B."/>
            <person name="Yang W."/>
            <person name="Lam T.T.-Y."/>
            <person name="Chang Q."/>
            <person name="Ding S."/>
            <person name="Wang X."/>
            <person name="Zhu J."/>
            <person name="Ruan X."/>
            <person name="Zhao L."/>
            <person name="Wei J."/>
            <person name="Que T."/>
            <person name="Du C."/>
            <person name="Cheng J."/>
            <person name="Dai P."/>
            <person name="Han X."/>
            <person name="Huang E."/>
            <person name="Gao Y."/>
            <person name="Liu J."/>
            <person name="Shao H."/>
            <person name="Ye R."/>
            <person name="Li L."/>
            <person name="Wei W."/>
            <person name="Wang X."/>
            <person name="Wang C."/>
            <person name="Yang T."/>
            <person name="Huo Q."/>
            <person name="Li W."/>
            <person name="Guo W."/>
            <person name="Chen H."/>
            <person name="Zhou L."/>
            <person name="Ni X."/>
            <person name="Tian J."/>
            <person name="Zhou Y."/>
            <person name="Sheng Y."/>
            <person name="Liu T."/>
            <person name="Pan Y."/>
            <person name="Xia L."/>
            <person name="Li J."/>
            <person name="Zhao F."/>
            <person name="Cao W."/>
        </authorList>
    </citation>
    <scope>NUCLEOTIDE SEQUENCE</scope>
    <source>
        <strain evidence="1">Hyas-2018</strain>
    </source>
</reference>
<dbReference type="Proteomes" id="UP000821845">
    <property type="component" value="Chromosome 5"/>
</dbReference>
<proteinExistence type="predicted"/>
<gene>
    <name evidence="1" type="ORF">HPB50_015941</name>
</gene>
<sequence>MLEQFQEVFANELSGCSQDPVHIDLKNEARQVFLKSRKLCSVLDKLHPGRQHTTSDVVVKGFGVGDSVYARNFAAGPRWKRAEVIKVKGPVYYIVRMTNGDVHHRHRNQLRRAWTKRGLHNLMTTSGFLRYEHLSTWSPASLAQVLSTHPRNRS</sequence>
<protein>
    <submittedName>
        <fullName evidence="1">Uncharacterized protein</fullName>
    </submittedName>
</protein>
<accession>A0ACB7S9Q2</accession>
<comment type="caution">
    <text evidence="1">The sequence shown here is derived from an EMBL/GenBank/DDBJ whole genome shotgun (WGS) entry which is preliminary data.</text>
</comment>
<name>A0ACB7S9Q2_HYAAI</name>
<evidence type="ECO:0000313" key="2">
    <source>
        <dbReference type="Proteomes" id="UP000821845"/>
    </source>
</evidence>
<keyword evidence="2" id="KW-1185">Reference proteome</keyword>
<organism evidence="1 2">
    <name type="scientific">Hyalomma asiaticum</name>
    <name type="common">Tick</name>
    <dbReference type="NCBI Taxonomy" id="266040"/>
    <lineage>
        <taxon>Eukaryota</taxon>
        <taxon>Metazoa</taxon>
        <taxon>Ecdysozoa</taxon>
        <taxon>Arthropoda</taxon>
        <taxon>Chelicerata</taxon>
        <taxon>Arachnida</taxon>
        <taxon>Acari</taxon>
        <taxon>Parasitiformes</taxon>
        <taxon>Ixodida</taxon>
        <taxon>Ixodoidea</taxon>
        <taxon>Ixodidae</taxon>
        <taxon>Hyalomminae</taxon>
        <taxon>Hyalomma</taxon>
    </lineage>
</organism>